<dbReference type="RefSeq" id="WP_191741264.1">
    <property type="nucleotide sequence ID" value="NZ_JACSQB010000126.1"/>
</dbReference>
<dbReference type="Pfam" id="PF00293">
    <property type="entry name" value="NUDIX"/>
    <property type="match status" value="1"/>
</dbReference>
<dbReference type="SUPFAM" id="SSF55811">
    <property type="entry name" value="Nudix"/>
    <property type="match status" value="1"/>
</dbReference>
<dbReference type="InterPro" id="IPR020084">
    <property type="entry name" value="NUDIX_hydrolase_CS"/>
</dbReference>
<protein>
    <submittedName>
        <fullName evidence="3">NUDIX domain-containing protein</fullName>
    </submittedName>
</protein>
<dbReference type="Gene3D" id="3.90.79.10">
    <property type="entry name" value="Nucleoside Triphosphate Pyrophosphohydrolase"/>
    <property type="match status" value="1"/>
</dbReference>
<name>A0ABR8YVZ8_9CLOT</name>
<dbReference type="Proteomes" id="UP000627166">
    <property type="component" value="Unassembled WGS sequence"/>
</dbReference>
<dbReference type="PROSITE" id="PS51462">
    <property type="entry name" value="NUDIX"/>
    <property type="match status" value="1"/>
</dbReference>
<evidence type="ECO:0000313" key="3">
    <source>
        <dbReference type="EMBL" id="MBD8048312.1"/>
    </source>
</evidence>
<gene>
    <name evidence="3" type="ORF">H9637_14915</name>
</gene>
<proteinExistence type="predicted"/>
<feature type="domain" description="Nudix hydrolase" evidence="2">
    <location>
        <begin position="1"/>
        <end position="124"/>
    </location>
</feature>
<accession>A0ABR8YVZ8</accession>
<organism evidence="3 4">
    <name type="scientific">Clostridium faecium</name>
    <dbReference type="NCBI Taxonomy" id="2762223"/>
    <lineage>
        <taxon>Bacteria</taxon>
        <taxon>Bacillati</taxon>
        <taxon>Bacillota</taxon>
        <taxon>Clostridia</taxon>
        <taxon>Eubacteriales</taxon>
        <taxon>Clostridiaceae</taxon>
        <taxon>Clostridium</taxon>
    </lineage>
</organism>
<evidence type="ECO:0000259" key="2">
    <source>
        <dbReference type="PROSITE" id="PS51462"/>
    </source>
</evidence>
<dbReference type="InterPro" id="IPR000086">
    <property type="entry name" value="NUDIX_hydrolase_dom"/>
</dbReference>
<dbReference type="InterPro" id="IPR015797">
    <property type="entry name" value="NUDIX_hydrolase-like_dom_sf"/>
</dbReference>
<keyword evidence="4" id="KW-1185">Reference proteome</keyword>
<evidence type="ECO:0000313" key="4">
    <source>
        <dbReference type="Proteomes" id="UP000627166"/>
    </source>
</evidence>
<reference evidence="3 4" key="1">
    <citation type="submission" date="2020-08" db="EMBL/GenBank/DDBJ databases">
        <title>A Genomic Blueprint of the Chicken Gut Microbiome.</title>
        <authorList>
            <person name="Gilroy R."/>
            <person name="Ravi A."/>
            <person name="Getino M."/>
            <person name="Pursley I."/>
            <person name="Horton D.L."/>
            <person name="Alikhan N.-F."/>
            <person name="Baker D."/>
            <person name="Gharbi K."/>
            <person name="Hall N."/>
            <person name="Watson M."/>
            <person name="Adriaenssens E.M."/>
            <person name="Foster-Nyarko E."/>
            <person name="Jarju S."/>
            <person name="Secka A."/>
            <person name="Antonio M."/>
            <person name="Oren A."/>
            <person name="Chaudhuri R."/>
            <person name="La Ragione R.M."/>
            <person name="Hildebrand F."/>
            <person name="Pallen M.J."/>
        </authorList>
    </citation>
    <scope>NUCLEOTIDE SEQUENCE [LARGE SCALE GENOMIC DNA]</scope>
    <source>
        <strain evidence="3 4">N37</strain>
    </source>
</reference>
<dbReference type="PROSITE" id="PS00893">
    <property type="entry name" value="NUDIX_BOX"/>
    <property type="match status" value="1"/>
</dbReference>
<sequence length="148" mass="17416">MSGERVQAVIIEDDSLLLGISKIDGQIRHFFISGKIQNGETPEEAILRELREEINVEGKIIFNIIDNTYLIDIGNEIPILSYIYQEDDGLEFEGRILEDIKYISLDDYEILKDIDLKYFISLEEKCRTLKYYPIWYKKLGNLIEKYKK</sequence>
<keyword evidence="1" id="KW-0378">Hydrolase</keyword>
<dbReference type="EMBL" id="JACSQB010000126">
    <property type="protein sequence ID" value="MBD8048312.1"/>
    <property type="molecule type" value="Genomic_DNA"/>
</dbReference>
<comment type="caution">
    <text evidence="3">The sequence shown here is derived from an EMBL/GenBank/DDBJ whole genome shotgun (WGS) entry which is preliminary data.</text>
</comment>
<evidence type="ECO:0000256" key="1">
    <source>
        <dbReference type="ARBA" id="ARBA00022801"/>
    </source>
</evidence>